<dbReference type="Pfam" id="PF07992">
    <property type="entry name" value="Pyr_redox_2"/>
    <property type="match status" value="1"/>
</dbReference>
<keyword evidence="4" id="KW-1185">Reference proteome</keyword>
<dbReference type="InterPro" id="IPR023753">
    <property type="entry name" value="FAD/NAD-binding_dom"/>
</dbReference>
<protein>
    <recommendedName>
        <fullName evidence="2">FAD/NAD(P)-binding domain-containing protein</fullName>
    </recommendedName>
</protein>
<accession>A0A9N8J9H7</accession>
<sequence>MSLLPSMDHEEQSLPAQDAKADLRSLMAEYALPKVDSVRTLSRSISSQETTTTALAVLKQFNAALEANDVEELGDCFFTKQAFWKDQLALTWHLRTFISPAKISKALLETSKLRSMTDGFIMEGGARFVQAGPSLQFIVFTFGFKTNSPAATCSGTMWLLPVESHASGNDTLISTWKIWIMSTKLEELDQHPEDESLLRAASTSSSGLEDIKTDVFIVGGGNAAMALAARLKALGVHSVMADRNASVGDNWALRYDCMKFHVPTSFCELPYLGYPSELQDRLLTKTDLSAHIKRYARTFDLDYIGSVKIIQTTLNKGGEWHIKFQTPSGMSTATARHLVQATGIGSQKPYLPPMTNEHAYRGLSMHSSHYENAQKLKAQGIKTVCIIGSANTAFDVLEECHAAGLQPTMISRSPTYIVPLEYVCDAQSLGAYDYGVEAADRMFMMLPTIVDAQLGRGLFSQLASEEPDRYSALRELGFPVLDSSHPDTALMHNLVERGGGHYVDTGATALLTQKKVGLVVGVEPKAYTPNGLQLSDGTTLEAGAVIWCTGFADKDVRQTVADTLKISLPLDPTWGVNGEGEIRGVWRRHTYVDNYWVMGGYTQQHRWYSRLLAHQIKAEIAGILPPAYRDMHLTAHACEA</sequence>
<evidence type="ECO:0000313" key="4">
    <source>
        <dbReference type="Proteomes" id="UP000716446"/>
    </source>
</evidence>
<evidence type="ECO:0000256" key="1">
    <source>
        <dbReference type="ARBA" id="ARBA00023002"/>
    </source>
</evidence>
<dbReference type="Gene3D" id="3.50.50.60">
    <property type="entry name" value="FAD/NAD(P)-binding domain"/>
    <property type="match status" value="1"/>
</dbReference>
<dbReference type="InterPro" id="IPR050982">
    <property type="entry name" value="Auxin_biosynth/cation_transpt"/>
</dbReference>
<name>A0A9N8J9H7_9PEZI</name>
<dbReference type="EMBL" id="CAIJEN010000002">
    <property type="protein sequence ID" value="CAD0083690.1"/>
    <property type="molecule type" value="Genomic_DNA"/>
</dbReference>
<dbReference type="GO" id="GO:0004497">
    <property type="term" value="F:monooxygenase activity"/>
    <property type="evidence" value="ECO:0007669"/>
    <property type="project" value="TreeGrafter"/>
</dbReference>
<evidence type="ECO:0000259" key="2">
    <source>
        <dbReference type="Pfam" id="PF07992"/>
    </source>
</evidence>
<reference evidence="3" key="1">
    <citation type="submission" date="2020-06" db="EMBL/GenBank/DDBJ databases">
        <authorList>
            <person name="Onetto C."/>
        </authorList>
    </citation>
    <scope>NUCLEOTIDE SEQUENCE</scope>
</reference>
<dbReference type="GO" id="GO:0050660">
    <property type="term" value="F:flavin adenine dinucleotide binding"/>
    <property type="evidence" value="ECO:0007669"/>
    <property type="project" value="TreeGrafter"/>
</dbReference>
<dbReference type="Proteomes" id="UP000716446">
    <property type="component" value="Unassembled WGS sequence"/>
</dbReference>
<proteinExistence type="predicted"/>
<dbReference type="AlphaFoldDB" id="A0A9N8J9H7"/>
<comment type="caution">
    <text evidence="3">The sequence shown here is derived from an EMBL/GenBank/DDBJ whole genome shotgun (WGS) entry which is preliminary data.</text>
</comment>
<dbReference type="InterPro" id="IPR036188">
    <property type="entry name" value="FAD/NAD-bd_sf"/>
</dbReference>
<gene>
    <name evidence="3" type="ORF">AWRI4619_LOCUS2257</name>
</gene>
<dbReference type="PANTHER" id="PTHR43539:SF68">
    <property type="entry name" value="FLAVIN-BINDING MONOOXYGENASE-LIKE PROTEIN (AFU_ORTHOLOGUE AFUA_4G09220)"/>
    <property type="match status" value="1"/>
</dbReference>
<organism evidence="3 4">
    <name type="scientific">Aureobasidium vineae</name>
    <dbReference type="NCBI Taxonomy" id="2773715"/>
    <lineage>
        <taxon>Eukaryota</taxon>
        <taxon>Fungi</taxon>
        <taxon>Dikarya</taxon>
        <taxon>Ascomycota</taxon>
        <taxon>Pezizomycotina</taxon>
        <taxon>Dothideomycetes</taxon>
        <taxon>Dothideomycetidae</taxon>
        <taxon>Dothideales</taxon>
        <taxon>Saccotheciaceae</taxon>
        <taxon>Aureobasidium</taxon>
    </lineage>
</organism>
<dbReference type="PANTHER" id="PTHR43539">
    <property type="entry name" value="FLAVIN-BINDING MONOOXYGENASE-LIKE PROTEIN (AFU_ORTHOLOGUE AFUA_4G09220)"/>
    <property type="match status" value="1"/>
</dbReference>
<evidence type="ECO:0000313" key="3">
    <source>
        <dbReference type="EMBL" id="CAD0083690.1"/>
    </source>
</evidence>
<feature type="domain" description="FAD/NAD(P)-binding" evidence="2">
    <location>
        <begin position="214"/>
        <end position="416"/>
    </location>
</feature>
<dbReference type="SUPFAM" id="SSF51905">
    <property type="entry name" value="FAD/NAD(P)-binding domain"/>
    <property type="match status" value="2"/>
</dbReference>
<keyword evidence="1" id="KW-0560">Oxidoreductase</keyword>